<comment type="function">
    <text evidence="3">Variable subunit of the ferredoxin-thioredoxin reductase (FTR), which catalyzes the two-electron reduction of thioredoxins by the electrons provided by reduced ferredoxin.</text>
</comment>
<accession>A0AA88USN0</accession>
<dbReference type="InterPro" id="IPR044166">
    <property type="entry name" value="FTRV"/>
</dbReference>
<dbReference type="EMBL" id="JAVXUO010000473">
    <property type="protein sequence ID" value="KAK2991753.1"/>
    <property type="molecule type" value="Genomic_DNA"/>
</dbReference>
<comment type="similarity">
    <text evidence="4">Belongs to the ferredoxin thioredoxin reductase alpha subunit family.</text>
</comment>
<sequence>MTSPAFFSAAPPMNHHHHNYRIHHLTTRNDSSHLISFRTCTASASASACACASASSSPLRKTRRTISPSPIRASTNSTATVDDPSVASSSATASLYSEEDEAAAAAAAKIGARVRVKGPLKVYHVPKVPELELTGMEGVLKQYVGEWKGKRISANLPYKIAFVADIGGREGVKFVAHLKEDEFEYLEAGAFGFVHKGGGCLRARQSWDCWGRRGSMDDRSLRVDLDSRDYAQLGRGTGREP</sequence>
<dbReference type="AlphaFoldDB" id="A0AA88USN0"/>
<dbReference type="Gene3D" id="2.30.30.50">
    <property type="match status" value="1"/>
</dbReference>
<keyword evidence="1" id="KW-0560">Oxidoreductase</keyword>
<evidence type="ECO:0000313" key="8">
    <source>
        <dbReference type="Proteomes" id="UP001187471"/>
    </source>
</evidence>
<dbReference type="GO" id="GO:0016491">
    <property type="term" value="F:oxidoreductase activity"/>
    <property type="evidence" value="ECO:0007669"/>
    <property type="project" value="UniProtKB-KW"/>
</dbReference>
<proteinExistence type="inferred from homology"/>
<evidence type="ECO:0000256" key="2">
    <source>
        <dbReference type="ARBA" id="ARBA00026011"/>
    </source>
</evidence>
<feature type="region of interest" description="Disordered" evidence="5">
    <location>
        <begin position="60"/>
        <end position="85"/>
    </location>
</feature>
<reference evidence="7" key="1">
    <citation type="submission" date="2022-12" db="EMBL/GenBank/DDBJ databases">
        <title>Draft genome assemblies for two species of Escallonia (Escalloniales).</title>
        <authorList>
            <person name="Chanderbali A."/>
            <person name="Dervinis C."/>
            <person name="Anghel I."/>
            <person name="Soltis D."/>
            <person name="Soltis P."/>
            <person name="Zapata F."/>
        </authorList>
    </citation>
    <scope>NUCLEOTIDE SEQUENCE</scope>
    <source>
        <strain evidence="7">UCBG92.1500</strain>
        <tissue evidence="7">Leaf</tissue>
    </source>
</reference>
<evidence type="ECO:0000313" key="7">
    <source>
        <dbReference type="EMBL" id="KAK2991753.1"/>
    </source>
</evidence>
<comment type="subunit">
    <text evidence="2">Heterodimer of subunit A (variable subunit) and subunit B (catalytic subunit). Heterodimeric FTR forms a complex with ferredoxin and thioredoxin.</text>
</comment>
<evidence type="ECO:0000256" key="3">
    <source>
        <dbReference type="ARBA" id="ARBA00034474"/>
    </source>
</evidence>
<protein>
    <recommendedName>
        <fullName evidence="6">Ferredoxin thioredoxin reductase alpha chain domain-containing protein</fullName>
    </recommendedName>
</protein>
<feature type="compositionally biased region" description="Polar residues" evidence="5">
    <location>
        <begin position="65"/>
        <end position="85"/>
    </location>
</feature>
<comment type="caution">
    <text evidence="7">The sequence shown here is derived from an EMBL/GenBank/DDBJ whole genome shotgun (WGS) entry which is preliminary data.</text>
</comment>
<dbReference type="Pfam" id="PF02941">
    <property type="entry name" value="FeThRed_A"/>
    <property type="match status" value="1"/>
</dbReference>
<name>A0AA88USN0_9ASTE</name>
<gene>
    <name evidence="7" type="ORF">RJ640_015487</name>
</gene>
<evidence type="ECO:0000256" key="4">
    <source>
        <dbReference type="ARBA" id="ARBA00034490"/>
    </source>
</evidence>
<dbReference type="Proteomes" id="UP001187471">
    <property type="component" value="Unassembled WGS sequence"/>
</dbReference>
<evidence type="ECO:0000259" key="6">
    <source>
        <dbReference type="Pfam" id="PF02941"/>
    </source>
</evidence>
<evidence type="ECO:0000256" key="5">
    <source>
        <dbReference type="SAM" id="MobiDB-lite"/>
    </source>
</evidence>
<dbReference type="InterPro" id="IPR008990">
    <property type="entry name" value="Elect_transpt_acc-like_dom_sf"/>
</dbReference>
<dbReference type="InterPro" id="IPR004207">
    <property type="entry name" value="Fd_thioredoxin_Rdtase_alpha"/>
</dbReference>
<dbReference type="GO" id="GO:0015979">
    <property type="term" value="P:photosynthesis"/>
    <property type="evidence" value="ECO:0007669"/>
    <property type="project" value="InterPro"/>
</dbReference>
<dbReference type="PANTHER" id="PTHR46937">
    <property type="entry name" value="FERREDOXIN-THIOREDOXIN REDUCTASE, VARIABLE CHAIN"/>
    <property type="match status" value="1"/>
</dbReference>
<evidence type="ECO:0000256" key="1">
    <source>
        <dbReference type="ARBA" id="ARBA00023002"/>
    </source>
</evidence>
<dbReference type="SUPFAM" id="SSF50090">
    <property type="entry name" value="Electron transport accessory proteins"/>
    <property type="match status" value="1"/>
</dbReference>
<dbReference type="PANTHER" id="PTHR46937:SF4">
    <property type="entry name" value="FERREDOXIN-THIOREDOXIN REDUCTASE SUBUNIT A1, CHLOROPLASTIC"/>
    <property type="match status" value="1"/>
</dbReference>
<keyword evidence="8" id="KW-1185">Reference proteome</keyword>
<feature type="domain" description="Ferredoxin thioredoxin reductase alpha chain" evidence="6">
    <location>
        <begin position="110"/>
        <end position="182"/>
    </location>
</feature>
<organism evidence="7 8">
    <name type="scientific">Escallonia rubra</name>
    <dbReference type="NCBI Taxonomy" id="112253"/>
    <lineage>
        <taxon>Eukaryota</taxon>
        <taxon>Viridiplantae</taxon>
        <taxon>Streptophyta</taxon>
        <taxon>Embryophyta</taxon>
        <taxon>Tracheophyta</taxon>
        <taxon>Spermatophyta</taxon>
        <taxon>Magnoliopsida</taxon>
        <taxon>eudicotyledons</taxon>
        <taxon>Gunneridae</taxon>
        <taxon>Pentapetalae</taxon>
        <taxon>asterids</taxon>
        <taxon>campanulids</taxon>
        <taxon>Escalloniales</taxon>
        <taxon>Escalloniaceae</taxon>
        <taxon>Escallonia</taxon>
    </lineage>
</organism>